<dbReference type="Gene3D" id="3.40.50.12780">
    <property type="entry name" value="N-terminal domain of ligase-like"/>
    <property type="match status" value="1"/>
</dbReference>
<dbReference type="EMBL" id="CP116810">
    <property type="protein sequence ID" value="WCL93615.1"/>
    <property type="molecule type" value="Genomic_DNA"/>
</dbReference>
<dbReference type="GeneID" id="66894540"/>
<dbReference type="Pfam" id="PF00501">
    <property type="entry name" value="AMP-binding"/>
    <property type="match status" value="1"/>
</dbReference>
<keyword evidence="9" id="KW-1185">Reference proteome</keyword>
<evidence type="ECO:0000313" key="8">
    <source>
        <dbReference type="EMBL" id="WCL93615.1"/>
    </source>
</evidence>
<gene>
    <name evidence="7" type="ordered locus">RPA3445</name>
    <name evidence="8" type="ORF">TX73_017830</name>
</gene>
<dbReference type="InterPro" id="IPR051087">
    <property type="entry name" value="Mitochondrial_ACSM"/>
</dbReference>
<dbReference type="FunFam" id="3.30.300.30:FF:000028">
    <property type="entry name" value="AMP-dependent synthetase"/>
    <property type="match status" value="1"/>
</dbReference>
<dbReference type="GO" id="GO:0006637">
    <property type="term" value="P:acyl-CoA metabolic process"/>
    <property type="evidence" value="ECO:0007669"/>
    <property type="project" value="TreeGrafter"/>
</dbReference>
<feature type="domain" description="AMP-dependent synthetase/ligase" evidence="5">
    <location>
        <begin position="52"/>
        <end position="405"/>
    </location>
</feature>
<keyword evidence="4" id="KW-0067">ATP-binding</keyword>
<evidence type="ECO:0000256" key="1">
    <source>
        <dbReference type="ARBA" id="ARBA00006432"/>
    </source>
</evidence>
<comment type="similarity">
    <text evidence="1">Belongs to the ATP-dependent AMP-binding enzyme family.</text>
</comment>
<dbReference type="InterPro" id="IPR045851">
    <property type="entry name" value="AMP-bd_C_sf"/>
</dbReference>
<dbReference type="eggNOG" id="COG0365">
    <property type="taxonomic scope" value="Bacteria"/>
</dbReference>
<dbReference type="SUPFAM" id="SSF56801">
    <property type="entry name" value="Acetyl-CoA synthetase-like"/>
    <property type="match status" value="1"/>
</dbReference>
<proteinExistence type="inferred from homology"/>
<dbReference type="PhylomeDB" id="Q6N494"/>
<evidence type="ECO:0000313" key="7">
    <source>
        <dbReference type="EMBL" id="CAE28886.1"/>
    </source>
</evidence>
<dbReference type="GO" id="GO:0003987">
    <property type="term" value="F:acetate-CoA ligase activity"/>
    <property type="evidence" value="ECO:0007669"/>
    <property type="project" value="UniProtKB-EC"/>
</dbReference>
<dbReference type="RefSeq" id="WP_011158987.1">
    <property type="nucleotide sequence ID" value="NZ_CP116810.1"/>
</dbReference>
<reference evidence="8" key="3">
    <citation type="submission" date="2022-12" db="EMBL/GenBank/DDBJ databases">
        <title>Complete genome sequence of Rhodopseudomonas palustris CGA0092 and corrections to the R. palustris CGA009 genome sequence.</title>
        <authorList>
            <person name="Mazny B.R."/>
            <person name="Sheff O.F."/>
            <person name="LaSarre B."/>
            <person name="McKinlay A."/>
            <person name="McKinlay J.B."/>
        </authorList>
    </citation>
    <scope>NUCLEOTIDE SEQUENCE</scope>
    <source>
        <strain evidence="8">CGA009</strain>
    </source>
</reference>
<dbReference type="PANTHER" id="PTHR43605">
    <property type="entry name" value="ACYL-COENZYME A SYNTHETASE"/>
    <property type="match status" value="1"/>
</dbReference>
<dbReference type="Gene3D" id="3.30.300.30">
    <property type="match status" value="1"/>
</dbReference>
<dbReference type="GO" id="GO:0006633">
    <property type="term" value="P:fatty acid biosynthetic process"/>
    <property type="evidence" value="ECO:0007669"/>
    <property type="project" value="TreeGrafter"/>
</dbReference>
<keyword evidence="3" id="KW-0547">Nucleotide-binding</keyword>
<dbReference type="HOGENOM" id="CLU_000022_59_10_5"/>
<dbReference type="AlphaFoldDB" id="Q6N494"/>
<reference evidence="7 9" key="2">
    <citation type="journal article" date="2004" name="Nat. Biotechnol.">
        <title>Complete genome sequence of the metabolically versatile photosynthetic bacterium Rhodopseudomonas palustris.</title>
        <authorList>
            <person name="Larimer F.W."/>
            <person name="Chain P."/>
            <person name="Hauser L."/>
            <person name="Lamerdin J."/>
            <person name="Malfatti S."/>
            <person name="Do L."/>
            <person name="Land M.L."/>
            <person name="Pelletier D.A."/>
            <person name="Beatty J.T."/>
            <person name="Lang A.S."/>
            <person name="Tabita F.R."/>
            <person name="Gibson J.L."/>
            <person name="Hanson T.E."/>
            <person name="Bobst C."/>
            <person name="Torres J.L."/>
            <person name="Peres C."/>
            <person name="Harrison F.H."/>
            <person name="Gibson J."/>
            <person name="Harwood C.S."/>
        </authorList>
    </citation>
    <scope>NUCLEOTIDE SEQUENCE [LARGE SCALE GENOMIC DNA]</scope>
    <source>
        <strain evidence="9">ATCC BAA-98 / CGA009</strain>
        <strain evidence="7">CGA009</strain>
    </source>
</reference>
<dbReference type="Pfam" id="PF13193">
    <property type="entry name" value="AMP-binding_C"/>
    <property type="match status" value="1"/>
</dbReference>
<accession>Q6N494</accession>
<dbReference type="InterPro" id="IPR025110">
    <property type="entry name" value="AMP-bd_C"/>
</dbReference>
<dbReference type="EC" id="6.2.1.1" evidence="7"/>
<dbReference type="KEGG" id="rpa:TX73_017830"/>
<keyword evidence="2 7" id="KW-0436">Ligase</keyword>
<sequence length="573" mass="62539">MTTFQQARAFLLQHRTDYDKAVAGFRWPDPAPFNWALDWFDAELAVHPDSRDRAALWIVDGASGSEVKPTFAQLSKRSNQVANYLRAKGLKRGDHLLLLLGNVVPLWETMLAAIKLGLVTIPATTLLTPEELRDRLDRGRAKAVVAAPDQVAKFAGLGGDDLLRIVVGDAQDGWLAYAETAQQPDAFTPDGPTKADDPMLLYFTSGTTAKPKLVRHSQRSYPVGALSTMFWLGLQPGDVHLNISSPGWAKHAWSCFFAPWNAGATVFVVNQPRFDAKSLLATIGRCGVTTLCAPPTVWRMFIQEKLADYHVSLREVCGAGEPLNPEVIDQVKAAWGLTIRDGYGQTETTAMVGNSPGQKVKIGSMGRPLPGYVVKITDADGHPAKEGEITLALGDARPAGLMQGYQGEGGKLTGADGEVYRSGDVAFADEDGYLTFVGRTDDVFKSSDYRISPFELESVLLEHDLVAEAAVVPSPDPIKLAIPKAYVLLTANAERSRDTALSIFKHMQGRLAPFKRIRKLEIVSELPKTISGKIRRVQLRRIEHDNDQADSLRGLAFSEEDFPELKAAPAKDG</sequence>
<evidence type="ECO:0000256" key="4">
    <source>
        <dbReference type="ARBA" id="ARBA00022840"/>
    </source>
</evidence>
<name>Q6N494_RHOPA</name>
<organism evidence="7">
    <name type="scientific">Rhodopseudomonas palustris (strain ATCC BAA-98 / CGA009)</name>
    <dbReference type="NCBI Taxonomy" id="258594"/>
    <lineage>
        <taxon>Bacteria</taxon>
        <taxon>Pseudomonadati</taxon>
        <taxon>Pseudomonadota</taxon>
        <taxon>Alphaproteobacteria</taxon>
        <taxon>Hyphomicrobiales</taxon>
        <taxon>Nitrobacteraceae</taxon>
        <taxon>Rhodopseudomonas</taxon>
    </lineage>
</organism>
<reference evidence="8" key="1">
    <citation type="submission" date="2003-07" db="EMBL/GenBank/DDBJ databases">
        <authorList>
            <consortium name="Rhodopseudomonas genome consortium"/>
            <person name="Larimer F."/>
            <person name="Harwood C."/>
        </authorList>
    </citation>
    <scope>NUCLEOTIDE SEQUENCE</scope>
    <source>
        <strain evidence="8">CGA009</strain>
    </source>
</reference>
<evidence type="ECO:0000256" key="3">
    <source>
        <dbReference type="ARBA" id="ARBA00022741"/>
    </source>
</evidence>
<dbReference type="FunFam" id="3.40.50.12780:FF:000058">
    <property type="entry name" value="Acetyl-coenzyme A synthetase"/>
    <property type="match status" value="1"/>
</dbReference>
<dbReference type="PANTHER" id="PTHR43605:SF10">
    <property type="entry name" value="ACYL-COA SYNTHETASE MEDIUM CHAIN FAMILY MEMBER 3"/>
    <property type="match status" value="1"/>
</dbReference>
<evidence type="ECO:0000259" key="6">
    <source>
        <dbReference type="Pfam" id="PF13193"/>
    </source>
</evidence>
<dbReference type="InterPro" id="IPR000873">
    <property type="entry name" value="AMP-dep_synth/lig_dom"/>
</dbReference>
<evidence type="ECO:0000256" key="2">
    <source>
        <dbReference type="ARBA" id="ARBA00022598"/>
    </source>
</evidence>
<evidence type="ECO:0000313" key="9">
    <source>
        <dbReference type="Proteomes" id="UP000001426"/>
    </source>
</evidence>
<protein>
    <submittedName>
        <fullName evidence="8">AMP-binding protein</fullName>
    </submittedName>
    <submittedName>
        <fullName evidence="7">Probable acetyl-CoA synthetase</fullName>
        <ecNumber evidence="7">6.2.1.1</ecNumber>
    </submittedName>
</protein>
<dbReference type="STRING" id="258594.RPA3445"/>
<dbReference type="GO" id="GO:0005524">
    <property type="term" value="F:ATP binding"/>
    <property type="evidence" value="ECO:0007669"/>
    <property type="project" value="UniProtKB-KW"/>
</dbReference>
<evidence type="ECO:0000259" key="5">
    <source>
        <dbReference type="Pfam" id="PF00501"/>
    </source>
</evidence>
<dbReference type="GO" id="GO:0015645">
    <property type="term" value="F:fatty acid ligase activity"/>
    <property type="evidence" value="ECO:0007669"/>
    <property type="project" value="TreeGrafter"/>
</dbReference>
<dbReference type="Proteomes" id="UP000001426">
    <property type="component" value="Chromosome"/>
</dbReference>
<feature type="domain" description="AMP-binding enzyme C-terminal" evidence="6">
    <location>
        <begin position="455"/>
        <end position="533"/>
    </location>
</feature>
<dbReference type="EMBL" id="BX572604">
    <property type="protein sequence ID" value="CAE28886.1"/>
    <property type="molecule type" value="Genomic_DNA"/>
</dbReference>
<dbReference type="InterPro" id="IPR042099">
    <property type="entry name" value="ANL_N_sf"/>
</dbReference>
<dbReference type="GO" id="GO:0004321">
    <property type="term" value="F:fatty-acyl-CoA synthase activity"/>
    <property type="evidence" value="ECO:0007669"/>
    <property type="project" value="TreeGrafter"/>
</dbReference>